<dbReference type="InterPro" id="IPR001356">
    <property type="entry name" value="HD"/>
</dbReference>
<feature type="domain" description="Homeobox" evidence="8">
    <location>
        <begin position="141"/>
        <end position="201"/>
    </location>
</feature>
<evidence type="ECO:0000256" key="4">
    <source>
        <dbReference type="ARBA" id="ARBA00023242"/>
    </source>
</evidence>
<keyword evidence="10" id="KW-1185">Reference proteome</keyword>
<dbReference type="PROSITE" id="PS00027">
    <property type="entry name" value="HOMEOBOX_1"/>
    <property type="match status" value="1"/>
</dbReference>
<feature type="DNA-binding region" description="Homeobox" evidence="5">
    <location>
        <begin position="143"/>
        <end position="202"/>
    </location>
</feature>
<dbReference type="PROSITE" id="PS50071">
    <property type="entry name" value="HOMEOBOX_2"/>
    <property type="match status" value="1"/>
</dbReference>
<dbReference type="Pfam" id="PF00046">
    <property type="entry name" value="Homeodomain"/>
    <property type="match status" value="1"/>
</dbReference>
<evidence type="ECO:0000256" key="3">
    <source>
        <dbReference type="ARBA" id="ARBA00023155"/>
    </source>
</evidence>
<evidence type="ECO:0000313" key="9">
    <source>
        <dbReference type="EMBL" id="KAK3601390.1"/>
    </source>
</evidence>
<dbReference type="PANTHER" id="PTHR24340:SF112">
    <property type="entry name" value="VENT HOMEOBOX"/>
    <property type="match status" value="1"/>
</dbReference>
<feature type="region of interest" description="Disordered" evidence="7">
    <location>
        <begin position="75"/>
        <end position="152"/>
    </location>
</feature>
<dbReference type="GO" id="GO:0000981">
    <property type="term" value="F:DNA-binding transcription factor activity, RNA polymerase II-specific"/>
    <property type="evidence" value="ECO:0007669"/>
    <property type="project" value="InterPro"/>
</dbReference>
<dbReference type="InterPro" id="IPR009057">
    <property type="entry name" value="Homeodomain-like_sf"/>
</dbReference>
<dbReference type="Proteomes" id="UP001195483">
    <property type="component" value="Unassembled WGS sequence"/>
</dbReference>
<evidence type="ECO:0000313" key="10">
    <source>
        <dbReference type="Proteomes" id="UP001195483"/>
    </source>
</evidence>
<protein>
    <recommendedName>
        <fullName evidence="8">Homeobox domain-containing protein</fullName>
    </recommendedName>
</protein>
<reference evidence="9" key="2">
    <citation type="journal article" date="2021" name="Genome Biol. Evol.">
        <title>Developing a high-quality reference genome for a parasitic bivalve with doubly uniparental inheritance (Bivalvia: Unionida).</title>
        <authorList>
            <person name="Smith C.H."/>
        </authorList>
    </citation>
    <scope>NUCLEOTIDE SEQUENCE</scope>
    <source>
        <strain evidence="9">CHS0354</strain>
        <tissue evidence="9">Mantle</tissue>
    </source>
</reference>
<dbReference type="PANTHER" id="PTHR24340">
    <property type="entry name" value="HOMEOBOX PROTEIN NKX"/>
    <property type="match status" value="1"/>
</dbReference>
<dbReference type="GO" id="GO:0000978">
    <property type="term" value="F:RNA polymerase II cis-regulatory region sequence-specific DNA binding"/>
    <property type="evidence" value="ECO:0007669"/>
    <property type="project" value="TreeGrafter"/>
</dbReference>
<keyword evidence="2 5" id="KW-0238">DNA-binding</keyword>
<dbReference type="GO" id="GO:0030154">
    <property type="term" value="P:cell differentiation"/>
    <property type="evidence" value="ECO:0007669"/>
    <property type="project" value="TreeGrafter"/>
</dbReference>
<reference evidence="9" key="3">
    <citation type="submission" date="2023-05" db="EMBL/GenBank/DDBJ databases">
        <authorList>
            <person name="Smith C.H."/>
        </authorList>
    </citation>
    <scope>NUCLEOTIDE SEQUENCE</scope>
    <source>
        <strain evidence="9">CHS0354</strain>
        <tissue evidence="9">Mantle</tissue>
    </source>
</reference>
<evidence type="ECO:0000256" key="2">
    <source>
        <dbReference type="ARBA" id="ARBA00023125"/>
    </source>
</evidence>
<dbReference type="AlphaFoldDB" id="A0AAE0T174"/>
<reference evidence="9" key="1">
    <citation type="journal article" date="2021" name="Genome Biol. Evol.">
        <title>A High-Quality Reference Genome for a Parasitic Bivalve with Doubly Uniparental Inheritance (Bivalvia: Unionida).</title>
        <authorList>
            <person name="Smith C.H."/>
        </authorList>
    </citation>
    <scope>NUCLEOTIDE SEQUENCE</scope>
    <source>
        <strain evidence="9">CHS0354</strain>
    </source>
</reference>
<comment type="subcellular location">
    <subcellularLocation>
        <location evidence="1 5 6">Nucleus</location>
    </subcellularLocation>
</comment>
<evidence type="ECO:0000256" key="6">
    <source>
        <dbReference type="RuleBase" id="RU000682"/>
    </source>
</evidence>
<keyword evidence="3 5" id="KW-0371">Homeobox</keyword>
<dbReference type="CDD" id="cd00086">
    <property type="entry name" value="homeodomain"/>
    <property type="match status" value="1"/>
</dbReference>
<evidence type="ECO:0000256" key="1">
    <source>
        <dbReference type="ARBA" id="ARBA00004123"/>
    </source>
</evidence>
<evidence type="ECO:0000256" key="7">
    <source>
        <dbReference type="SAM" id="MobiDB-lite"/>
    </source>
</evidence>
<accession>A0AAE0T174</accession>
<evidence type="ECO:0000259" key="8">
    <source>
        <dbReference type="PROSITE" id="PS50071"/>
    </source>
</evidence>
<dbReference type="SMART" id="SM00389">
    <property type="entry name" value="HOX"/>
    <property type="match status" value="1"/>
</dbReference>
<dbReference type="GO" id="GO:0005634">
    <property type="term" value="C:nucleus"/>
    <property type="evidence" value="ECO:0007669"/>
    <property type="project" value="UniProtKB-SubCell"/>
</dbReference>
<comment type="caution">
    <text evidence="9">The sequence shown here is derived from an EMBL/GenBank/DDBJ whole genome shotgun (WGS) entry which is preliminary data.</text>
</comment>
<dbReference type="InterPro" id="IPR017970">
    <property type="entry name" value="Homeobox_CS"/>
</dbReference>
<evidence type="ECO:0000256" key="5">
    <source>
        <dbReference type="PROSITE-ProRule" id="PRU00108"/>
    </source>
</evidence>
<organism evidence="9 10">
    <name type="scientific">Potamilus streckersoni</name>
    <dbReference type="NCBI Taxonomy" id="2493646"/>
    <lineage>
        <taxon>Eukaryota</taxon>
        <taxon>Metazoa</taxon>
        <taxon>Spiralia</taxon>
        <taxon>Lophotrochozoa</taxon>
        <taxon>Mollusca</taxon>
        <taxon>Bivalvia</taxon>
        <taxon>Autobranchia</taxon>
        <taxon>Heteroconchia</taxon>
        <taxon>Palaeoheterodonta</taxon>
        <taxon>Unionida</taxon>
        <taxon>Unionoidea</taxon>
        <taxon>Unionidae</taxon>
        <taxon>Ambleminae</taxon>
        <taxon>Lampsilini</taxon>
        <taxon>Potamilus</taxon>
    </lineage>
</organism>
<gene>
    <name evidence="9" type="ORF">CHS0354_037708</name>
</gene>
<sequence length="348" mass="38857">MILETVSSKKTSFSIENLATSSRTKTEDENPKPVCNDIGPCPVKEQCINNGSEYVHATTGKQSDYDFSMAVISSSNRSNDSLEVETDFSTPRKRRRMESSSSESTQSNEQLVIDESLDEQRNTSPSSDASTEANGDTGVAQRNKKARTAFTSQQIRQLESTYKTHKYLAASERGHLAKSLNLEEQQVKTWFQNRRMKEKRQIKDDDQTRSFSLPTGGVDITQLVAFGISCPPYGSSGTIMHPPILPSPFVPSETIITSSRIADQRPIVSPVASFRESIIPPMFPPYMYSPFQRTPLSARHPFSSIPSQSLHHPYGMLPGYPLSSPFLMPYTRAPLVQSHPIFHDNMII</sequence>
<name>A0AAE0T174_9BIVA</name>
<proteinExistence type="predicted"/>
<dbReference type="Gene3D" id="1.10.10.60">
    <property type="entry name" value="Homeodomain-like"/>
    <property type="match status" value="1"/>
</dbReference>
<dbReference type="EMBL" id="JAEAOA010002205">
    <property type="protein sequence ID" value="KAK3601390.1"/>
    <property type="molecule type" value="Genomic_DNA"/>
</dbReference>
<feature type="compositionally biased region" description="Polar residues" evidence="7">
    <location>
        <begin position="122"/>
        <end position="134"/>
    </location>
</feature>
<dbReference type="SUPFAM" id="SSF46689">
    <property type="entry name" value="Homeodomain-like"/>
    <property type="match status" value="1"/>
</dbReference>
<keyword evidence="4 5" id="KW-0539">Nucleus</keyword>
<feature type="region of interest" description="Disordered" evidence="7">
    <location>
        <begin position="20"/>
        <end position="40"/>
    </location>
</feature>
<dbReference type="InterPro" id="IPR050394">
    <property type="entry name" value="Homeobox_NK-like"/>
</dbReference>